<keyword evidence="5" id="KW-0206">Cytoskeleton</keyword>
<evidence type="ECO:0000313" key="9">
    <source>
        <dbReference type="EMBL" id="CAK0847366.1"/>
    </source>
</evidence>
<evidence type="ECO:0000259" key="8">
    <source>
        <dbReference type="Pfam" id="PF03941"/>
    </source>
</evidence>
<feature type="region of interest" description="Disordered" evidence="7">
    <location>
        <begin position="1"/>
        <end position="73"/>
    </location>
</feature>
<evidence type="ECO:0000256" key="1">
    <source>
        <dbReference type="ARBA" id="ARBA00004123"/>
    </source>
</evidence>
<evidence type="ECO:0000256" key="2">
    <source>
        <dbReference type="ARBA" id="ARBA00004186"/>
    </source>
</evidence>
<evidence type="ECO:0000256" key="5">
    <source>
        <dbReference type="ARBA" id="ARBA00023212"/>
    </source>
</evidence>
<gene>
    <name evidence="9" type="ORF">PCOR1329_LOCUS40601</name>
</gene>
<feature type="compositionally biased region" description="Low complexity" evidence="7">
    <location>
        <begin position="315"/>
        <end position="342"/>
    </location>
</feature>
<feature type="region of interest" description="Disordered" evidence="7">
    <location>
        <begin position="122"/>
        <end position="342"/>
    </location>
</feature>
<organism evidence="9 10">
    <name type="scientific">Prorocentrum cordatum</name>
    <dbReference type="NCBI Taxonomy" id="2364126"/>
    <lineage>
        <taxon>Eukaryota</taxon>
        <taxon>Sar</taxon>
        <taxon>Alveolata</taxon>
        <taxon>Dinophyceae</taxon>
        <taxon>Prorocentrales</taxon>
        <taxon>Prorocentraceae</taxon>
        <taxon>Prorocentrum</taxon>
    </lineage>
</organism>
<proteinExistence type="inferred from homology"/>
<keyword evidence="4" id="KW-0963">Cytoplasm</keyword>
<comment type="subcellular location">
    <subcellularLocation>
        <location evidence="2">Cytoplasm</location>
        <location evidence="2">Cytoskeleton</location>
        <location evidence="2">Spindle</location>
    </subcellularLocation>
    <subcellularLocation>
        <location evidence="1">Nucleus</location>
    </subcellularLocation>
</comment>
<feature type="compositionally biased region" description="Low complexity" evidence="7">
    <location>
        <begin position="169"/>
        <end position="184"/>
    </location>
</feature>
<dbReference type="EMBL" id="CAUYUJ010014895">
    <property type="protein sequence ID" value="CAK0847366.1"/>
    <property type="molecule type" value="Genomic_DNA"/>
</dbReference>
<evidence type="ECO:0000313" key="10">
    <source>
        <dbReference type="Proteomes" id="UP001189429"/>
    </source>
</evidence>
<evidence type="ECO:0000256" key="7">
    <source>
        <dbReference type="SAM" id="MobiDB-lite"/>
    </source>
</evidence>
<feature type="compositionally biased region" description="Basic and acidic residues" evidence="7">
    <location>
        <begin position="288"/>
        <end position="297"/>
    </location>
</feature>
<feature type="compositionally biased region" description="Low complexity" evidence="7">
    <location>
        <begin position="192"/>
        <end position="224"/>
    </location>
</feature>
<dbReference type="Proteomes" id="UP001189429">
    <property type="component" value="Unassembled WGS sequence"/>
</dbReference>
<keyword evidence="6" id="KW-0539">Nucleus</keyword>
<comment type="similarity">
    <text evidence="3">Belongs to the INCENP family.</text>
</comment>
<name>A0ABN9TMT2_9DINO</name>
<evidence type="ECO:0000256" key="3">
    <source>
        <dbReference type="ARBA" id="ARBA00010042"/>
    </source>
</evidence>
<dbReference type="InterPro" id="IPR005635">
    <property type="entry name" value="Inner_centromere_prot_ARK-bd"/>
</dbReference>
<accession>A0ABN9TMT2</accession>
<protein>
    <recommendedName>
        <fullName evidence="8">Inner centromere protein ARK-binding domain-containing protein</fullName>
    </recommendedName>
</protein>
<feature type="compositionally biased region" description="Low complexity" evidence="7">
    <location>
        <begin position="32"/>
        <end position="46"/>
    </location>
</feature>
<feature type="domain" description="Inner centromere protein ARK-binding" evidence="8">
    <location>
        <begin position="265"/>
        <end position="312"/>
    </location>
</feature>
<keyword evidence="10" id="KW-1185">Reference proteome</keyword>
<evidence type="ECO:0000256" key="6">
    <source>
        <dbReference type="ARBA" id="ARBA00023242"/>
    </source>
</evidence>
<reference evidence="9" key="1">
    <citation type="submission" date="2023-10" db="EMBL/GenBank/DDBJ databases">
        <authorList>
            <person name="Chen Y."/>
            <person name="Shah S."/>
            <person name="Dougan E. K."/>
            <person name="Thang M."/>
            <person name="Chan C."/>
        </authorList>
    </citation>
    <scope>NUCLEOTIDE SEQUENCE [LARGE SCALE GENOMIC DNA]</scope>
</reference>
<feature type="compositionally biased region" description="Low complexity" evidence="7">
    <location>
        <begin position="54"/>
        <end position="63"/>
    </location>
</feature>
<comment type="caution">
    <text evidence="9">The sequence shown here is derived from an EMBL/GenBank/DDBJ whole genome shotgun (WGS) entry which is preliminary data.</text>
</comment>
<sequence>MAQLGAEGPDRRLGARAAGQKKRRRQSDEDSSPSPARRQPPAAAGAAPPPGPPAAWLASAGSPAPRPPGRRQSIVERLAAAMPRPGGLLEALAKRGIFGPTSGAPALRSVAQAAGLVPLPPQARLQPAASPSRAPLAAGLAAAEAPRRLEPSSPPALWSPQPQPPRPAAPSAEATPQQATPQQASGGGAQAGGAAAVDRGQALAEALAPAAQAPGAARQGARAPARARRPPAPAPRPEEPWRRRLRNGLPEKAASDNYEISDKGSDSDAEEPDRDLKPVPEWSTHYLESMERQHGIDPDTIFGGRVPRCDLDGFSPTACTSSTPRSAPSAGAARPASGGRTG</sequence>
<dbReference type="Pfam" id="PF03941">
    <property type="entry name" value="INCENP_ARK-bind"/>
    <property type="match status" value="1"/>
</dbReference>
<evidence type="ECO:0000256" key="4">
    <source>
        <dbReference type="ARBA" id="ARBA00022490"/>
    </source>
</evidence>
<feature type="compositionally biased region" description="Low complexity" evidence="7">
    <location>
        <begin position="122"/>
        <end position="144"/>
    </location>
</feature>